<proteinExistence type="predicted"/>
<name>A0AA86MZ02_9BACT</name>
<evidence type="ECO:0000313" key="2">
    <source>
        <dbReference type="Proteomes" id="UP001179121"/>
    </source>
</evidence>
<dbReference type="Proteomes" id="UP001179121">
    <property type="component" value="Chromosome"/>
</dbReference>
<evidence type="ECO:0000313" key="1">
    <source>
        <dbReference type="EMBL" id="CAI4031533.1"/>
    </source>
</evidence>
<gene>
    <name evidence="1" type="ORF">DNFV4_01953</name>
</gene>
<dbReference type="KEGG" id="nti:DNFV4_01953"/>
<protein>
    <submittedName>
        <fullName evidence="1">Uncharacterized protein</fullName>
    </submittedName>
</protein>
<sequence length="274" mass="30161">MSFWSGVDVRASERRAVSVIVGDSLAKADRSVTIEALLVEEGVLRQQGVGGEPLILWVDKVRAATAMTGGDGRAFFQYTPSKLGTFRVRVTVGDSPRVADAEGTGVLAVWERRRPILLVEGAALFASTEGGITPGLPLPVPLSMTVEKPAEHAAEELERLSRFYYHLIYLVPPGGAALKSVRQFREWLDQHKFPQGIVLSADPDVDGLRNLLERLRADGWENIKSGVGTTAAFAEALVAERLTVVAINENDRVKLPRKARRVKEWKEARKRLQE</sequence>
<dbReference type="AlphaFoldDB" id="A0AA86MZ02"/>
<keyword evidence="2" id="KW-1185">Reference proteome</keyword>
<reference evidence="1" key="1">
    <citation type="submission" date="2022-10" db="EMBL/GenBank/DDBJ databases">
        <authorList>
            <person name="Koch H."/>
        </authorList>
    </citation>
    <scope>NUCLEOTIDE SEQUENCE</scope>
    <source>
        <strain evidence="1">DNF</strain>
    </source>
</reference>
<accession>A0AA86MZ02</accession>
<organism evidence="1 2">
    <name type="scientific">Nitrospira tepida</name>
    <dbReference type="NCBI Taxonomy" id="2973512"/>
    <lineage>
        <taxon>Bacteria</taxon>
        <taxon>Pseudomonadati</taxon>
        <taxon>Nitrospirota</taxon>
        <taxon>Nitrospiria</taxon>
        <taxon>Nitrospirales</taxon>
        <taxon>Nitrospiraceae</taxon>
        <taxon>Nitrospira</taxon>
    </lineage>
</organism>
<dbReference type="EMBL" id="OX365700">
    <property type="protein sequence ID" value="CAI4031533.1"/>
    <property type="molecule type" value="Genomic_DNA"/>
</dbReference>